<dbReference type="GO" id="GO:1904680">
    <property type="term" value="F:peptide transmembrane transporter activity"/>
    <property type="evidence" value="ECO:0007669"/>
    <property type="project" value="TreeGrafter"/>
</dbReference>
<feature type="chain" id="PRO_5039609034" evidence="5">
    <location>
        <begin position="21"/>
        <end position="542"/>
    </location>
</feature>
<accession>A0A6N9YS76</accession>
<evidence type="ECO:0000256" key="2">
    <source>
        <dbReference type="ARBA" id="ARBA00022448"/>
    </source>
</evidence>
<dbReference type="CDD" id="cd00995">
    <property type="entry name" value="PBP2_NikA_DppA_OppA_like"/>
    <property type="match status" value="1"/>
</dbReference>
<evidence type="ECO:0000256" key="5">
    <source>
        <dbReference type="SAM" id="SignalP"/>
    </source>
</evidence>
<dbReference type="AlphaFoldDB" id="A0A6N9YS76"/>
<dbReference type="Pfam" id="PF00496">
    <property type="entry name" value="SBP_bac_5"/>
    <property type="match status" value="1"/>
</dbReference>
<dbReference type="Gene3D" id="3.90.76.10">
    <property type="entry name" value="Dipeptide-binding Protein, Domain 1"/>
    <property type="match status" value="1"/>
</dbReference>
<dbReference type="RefSeq" id="WP_163820617.1">
    <property type="nucleotide sequence ID" value="NZ_JAAGOB010000014.1"/>
</dbReference>
<dbReference type="Gene3D" id="3.10.105.10">
    <property type="entry name" value="Dipeptide-binding Protein, Domain 3"/>
    <property type="match status" value="1"/>
</dbReference>
<dbReference type="SUPFAM" id="SSF53850">
    <property type="entry name" value="Periplasmic binding protein-like II"/>
    <property type="match status" value="1"/>
</dbReference>
<dbReference type="Gene3D" id="3.40.190.10">
    <property type="entry name" value="Periplasmic binding protein-like II"/>
    <property type="match status" value="1"/>
</dbReference>
<reference evidence="7 8" key="1">
    <citation type="submission" date="2020-02" db="EMBL/GenBank/DDBJ databases">
        <authorList>
            <person name="Li X.-J."/>
            <person name="Feng X.-M."/>
        </authorList>
    </citation>
    <scope>NUCLEOTIDE SEQUENCE [LARGE SCALE GENOMIC DNA]</scope>
    <source>
        <strain evidence="7 8">CGMCC 4.7225</strain>
    </source>
</reference>
<dbReference type="PANTHER" id="PTHR30290">
    <property type="entry name" value="PERIPLASMIC BINDING COMPONENT OF ABC TRANSPORTER"/>
    <property type="match status" value="1"/>
</dbReference>
<keyword evidence="3 5" id="KW-0732">Signal</keyword>
<organism evidence="7 8">
    <name type="scientific">Phytoactinopolyspora alkaliphila</name>
    <dbReference type="NCBI Taxonomy" id="1783498"/>
    <lineage>
        <taxon>Bacteria</taxon>
        <taxon>Bacillati</taxon>
        <taxon>Actinomycetota</taxon>
        <taxon>Actinomycetes</taxon>
        <taxon>Jiangellales</taxon>
        <taxon>Jiangellaceae</taxon>
        <taxon>Phytoactinopolyspora</taxon>
    </lineage>
</organism>
<evidence type="ECO:0000313" key="7">
    <source>
        <dbReference type="EMBL" id="NED97824.1"/>
    </source>
</evidence>
<dbReference type="PIRSF" id="PIRSF002741">
    <property type="entry name" value="MppA"/>
    <property type="match status" value="1"/>
</dbReference>
<feature type="compositionally biased region" description="Low complexity" evidence="4">
    <location>
        <begin position="25"/>
        <end position="40"/>
    </location>
</feature>
<dbReference type="GO" id="GO:0015833">
    <property type="term" value="P:peptide transport"/>
    <property type="evidence" value="ECO:0007669"/>
    <property type="project" value="TreeGrafter"/>
</dbReference>
<dbReference type="GO" id="GO:0042597">
    <property type="term" value="C:periplasmic space"/>
    <property type="evidence" value="ECO:0007669"/>
    <property type="project" value="UniProtKB-ARBA"/>
</dbReference>
<feature type="domain" description="Solute-binding protein family 5" evidence="6">
    <location>
        <begin position="87"/>
        <end position="447"/>
    </location>
</feature>
<gene>
    <name evidence="7" type="ORF">G1H11_21220</name>
</gene>
<sequence length="542" mass="58893">MTVRIRSTLMSIGAAVIVLAACSTGDEPAPGEPEGTEGTAQDSRDVSVQLYQAPTSFNPLIASIGPNHLISQLHWDGLVSVGPDNEYESRLAESWSVSEDGMTWTFDLRDDVTWSDGEPFTADDVLFSFELYADPASGSANAGKFASVDGAAAFADGEADSIAGFTAPDDHTFVVSLTEPNSAFLIDLIQPILFILPEHVVGEFPVEELTDHQFFREPTVGLGPYVFQRWVTDDQIEFHPNPQYRNELHLDRVFAQFLTTDVAMAQLETGEIDYAQVAAADATRVEQIDGVTLHRDEGPGVMALHTAHDSGKLADVRVRQAILHAIDRDSLVDEVLNGEGKVVDTLIHGPDWAMPDDLTHYDYDPARAQALLDEAGWDSETPVRLEVTPGQADRDTIVTIVAGQLQAVGIDATVAEMESSVMAERIGERDFDLLISGYGMFNIDPAAMDARVKCNQIGGSNLSGYCNEELDELLEQGIATADQDERQQIYAEAQRIMNEEVPIILLYSPNNLAGTSAQLQGFETAGSVSNHFWNAADWSVGG</sequence>
<dbReference type="InterPro" id="IPR030678">
    <property type="entry name" value="Peptide/Ni-bd"/>
</dbReference>
<dbReference type="Proteomes" id="UP000469185">
    <property type="component" value="Unassembled WGS sequence"/>
</dbReference>
<protein>
    <submittedName>
        <fullName evidence="7">ABC transporter substrate-binding protein</fullName>
    </submittedName>
</protein>
<proteinExistence type="inferred from homology"/>
<evidence type="ECO:0000256" key="1">
    <source>
        <dbReference type="ARBA" id="ARBA00005695"/>
    </source>
</evidence>
<feature type="signal peptide" evidence="5">
    <location>
        <begin position="1"/>
        <end position="20"/>
    </location>
</feature>
<keyword evidence="8" id="KW-1185">Reference proteome</keyword>
<dbReference type="InterPro" id="IPR000914">
    <property type="entry name" value="SBP_5_dom"/>
</dbReference>
<dbReference type="InterPro" id="IPR039424">
    <property type="entry name" value="SBP_5"/>
</dbReference>
<evidence type="ECO:0000259" key="6">
    <source>
        <dbReference type="Pfam" id="PF00496"/>
    </source>
</evidence>
<keyword evidence="2" id="KW-0813">Transport</keyword>
<name>A0A6N9YS76_9ACTN</name>
<evidence type="ECO:0000256" key="3">
    <source>
        <dbReference type="ARBA" id="ARBA00022729"/>
    </source>
</evidence>
<comment type="similarity">
    <text evidence="1">Belongs to the bacterial solute-binding protein 5 family.</text>
</comment>
<dbReference type="PANTHER" id="PTHR30290:SF9">
    <property type="entry name" value="OLIGOPEPTIDE-BINDING PROTEIN APPA"/>
    <property type="match status" value="1"/>
</dbReference>
<dbReference type="EMBL" id="JAAGOB010000014">
    <property type="protein sequence ID" value="NED97824.1"/>
    <property type="molecule type" value="Genomic_DNA"/>
</dbReference>
<dbReference type="PROSITE" id="PS51257">
    <property type="entry name" value="PROKAR_LIPOPROTEIN"/>
    <property type="match status" value="1"/>
</dbReference>
<feature type="region of interest" description="Disordered" evidence="4">
    <location>
        <begin position="25"/>
        <end position="44"/>
    </location>
</feature>
<evidence type="ECO:0000256" key="4">
    <source>
        <dbReference type="SAM" id="MobiDB-lite"/>
    </source>
</evidence>
<evidence type="ECO:0000313" key="8">
    <source>
        <dbReference type="Proteomes" id="UP000469185"/>
    </source>
</evidence>
<dbReference type="GO" id="GO:0043190">
    <property type="term" value="C:ATP-binding cassette (ABC) transporter complex"/>
    <property type="evidence" value="ECO:0007669"/>
    <property type="project" value="InterPro"/>
</dbReference>
<comment type="caution">
    <text evidence="7">The sequence shown here is derived from an EMBL/GenBank/DDBJ whole genome shotgun (WGS) entry which is preliminary data.</text>
</comment>